<dbReference type="PROSITE" id="PS50112">
    <property type="entry name" value="PAS"/>
    <property type="match status" value="1"/>
</dbReference>
<dbReference type="SUPFAM" id="SSF55785">
    <property type="entry name" value="PYP-like sensor domain (PAS domain)"/>
    <property type="match status" value="1"/>
</dbReference>
<reference evidence="2" key="1">
    <citation type="journal article" date="2023" name="Mol. Biol. Evol.">
        <title>Third-Generation Sequencing Reveals the Adaptive Role of the Epigenome in Three Deep-Sea Polychaetes.</title>
        <authorList>
            <person name="Perez M."/>
            <person name="Aroh O."/>
            <person name="Sun Y."/>
            <person name="Lan Y."/>
            <person name="Juniper S.K."/>
            <person name="Young C.R."/>
            <person name="Angers B."/>
            <person name="Qian P.Y."/>
        </authorList>
    </citation>
    <scope>NUCLEOTIDE SEQUENCE</scope>
    <source>
        <strain evidence="2">R07B-5</strain>
    </source>
</reference>
<protein>
    <recommendedName>
        <fullName evidence="1">PAS domain-containing protein</fullName>
    </recommendedName>
</protein>
<dbReference type="InterPro" id="IPR050818">
    <property type="entry name" value="KCNH_animal-type"/>
</dbReference>
<proteinExistence type="predicted"/>
<dbReference type="EMBL" id="JAODUO010001378">
    <property type="protein sequence ID" value="KAK2165118.1"/>
    <property type="molecule type" value="Genomic_DNA"/>
</dbReference>
<dbReference type="AlphaFoldDB" id="A0AAD9K6N0"/>
<comment type="caution">
    <text evidence="2">The sequence shown here is derived from an EMBL/GenBank/DDBJ whole genome shotgun (WGS) entry which is preliminary data.</text>
</comment>
<accession>A0AAD9K6N0</accession>
<dbReference type="GO" id="GO:0008076">
    <property type="term" value="C:voltage-gated potassium channel complex"/>
    <property type="evidence" value="ECO:0007669"/>
    <property type="project" value="TreeGrafter"/>
</dbReference>
<dbReference type="Gene3D" id="3.30.450.20">
    <property type="entry name" value="PAS domain"/>
    <property type="match status" value="1"/>
</dbReference>
<dbReference type="InterPro" id="IPR035965">
    <property type="entry name" value="PAS-like_dom_sf"/>
</dbReference>
<evidence type="ECO:0000313" key="2">
    <source>
        <dbReference type="EMBL" id="KAK2165118.1"/>
    </source>
</evidence>
<dbReference type="GO" id="GO:0005249">
    <property type="term" value="F:voltage-gated potassium channel activity"/>
    <property type="evidence" value="ECO:0007669"/>
    <property type="project" value="TreeGrafter"/>
</dbReference>
<dbReference type="CDD" id="cd00130">
    <property type="entry name" value="PAS"/>
    <property type="match status" value="1"/>
</dbReference>
<name>A0AAD9K6N0_RIDPI</name>
<dbReference type="Proteomes" id="UP001209878">
    <property type="component" value="Unassembled WGS sequence"/>
</dbReference>
<dbReference type="GO" id="GO:0042391">
    <property type="term" value="P:regulation of membrane potential"/>
    <property type="evidence" value="ECO:0007669"/>
    <property type="project" value="TreeGrafter"/>
</dbReference>
<dbReference type="NCBIfam" id="TIGR00229">
    <property type="entry name" value="sensory_box"/>
    <property type="match status" value="1"/>
</dbReference>
<dbReference type="InterPro" id="IPR000014">
    <property type="entry name" value="PAS"/>
</dbReference>
<feature type="non-terminal residue" evidence="2">
    <location>
        <position position="85"/>
    </location>
</feature>
<gene>
    <name evidence="2" type="ORF">NP493_1380g00001</name>
</gene>
<dbReference type="PANTHER" id="PTHR10217">
    <property type="entry name" value="VOLTAGE AND LIGAND GATED POTASSIUM CHANNEL"/>
    <property type="match status" value="1"/>
</dbReference>
<organism evidence="2 3">
    <name type="scientific">Ridgeia piscesae</name>
    <name type="common">Tubeworm</name>
    <dbReference type="NCBI Taxonomy" id="27915"/>
    <lineage>
        <taxon>Eukaryota</taxon>
        <taxon>Metazoa</taxon>
        <taxon>Spiralia</taxon>
        <taxon>Lophotrochozoa</taxon>
        <taxon>Annelida</taxon>
        <taxon>Polychaeta</taxon>
        <taxon>Sedentaria</taxon>
        <taxon>Canalipalpata</taxon>
        <taxon>Sabellida</taxon>
        <taxon>Siboglinidae</taxon>
        <taxon>Ridgeia</taxon>
    </lineage>
</organism>
<sequence>SSFLLANARIVEYPIVYCNDGFCKLSGYSRAEVMQKSSSCSFMYGDLTNTDVIKQIEQSFEKQEQEQVEILLYKKTRATDCRVYL</sequence>
<dbReference type="Pfam" id="PF13426">
    <property type="entry name" value="PAS_9"/>
    <property type="match status" value="1"/>
</dbReference>
<keyword evidence="3" id="KW-1185">Reference proteome</keyword>
<feature type="domain" description="PAS" evidence="1">
    <location>
        <begin position="15"/>
        <end position="67"/>
    </location>
</feature>
<evidence type="ECO:0000259" key="1">
    <source>
        <dbReference type="PROSITE" id="PS50112"/>
    </source>
</evidence>
<evidence type="ECO:0000313" key="3">
    <source>
        <dbReference type="Proteomes" id="UP001209878"/>
    </source>
</evidence>
<dbReference type="PANTHER" id="PTHR10217:SF435">
    <property type="entry name" value="POTASSIUM VOLTAGE-GATED CHANNEL PROTEIN EAG"/>
    <property type="match status" value="1"/>
</dbReference>